<feature type="binding site" evidence="1">
    <location>
        <begin position="223"/>
        <end position="229"/>
    </location>
    <ligand>
        <name>ATP</name>
        <dbReference type="ChEBI" id="CHEBI:30616"/>
    </ligand>
</feature>
<dbReference type="AlphaFoldDB" id="A0AAW6U1X3"/>
<dbReference type="Gene3D" id="1.10.3290.10">
    <property type="entry name" value="Fido-like domain"/>
    <property type="match status" value="1"/>
</dbReference>
<dbReference type="PROSITE" id="PS51459">
    <property type="entry name" value="FIDO"/>
    <property type="match status" value="1"/>
</dbReference>
<dbReference type="GO" id="GO:0005524">
    <property type="term" value="F:ATP binding"/>
    <property type="evidence" value="ECO:0007669"/>
    <property type="project" value="UniProtKB-KW"/>
</dbReference>
<evidence type="ECO:0000256" key="1">
    <source>
        <dbReference type="PIRSR" id="PIRSR038925-1"/>
    </source>
</evidence>
<feature type="binding site" evidence="3">
    <location>
        <begin position="260"/>
        <end position="261"/>
    </location>
    <ligand>
        <name>ATP</name>
        <dbReference type="ChEBI" id="CHEBI:30616"/>
    </ligand>
</feature>
<keyword evidence="1" id="KW-0067">ATP-binding</keyword>
<accession>A0AAW6U1X3</accession>
<feature type="binding site" evidence="3">
    <location>
        <begin position="222"/>
        <end position="229"/>
    </location>
    <ligand>
        <name>ATP</name>
        <dbReference type="ChEBI" id="CHEBI:30616"/>
    </ligand>
</feature>
<evidence type="ECO:0000259" key="4">
    <source>
        <dbReference type="PROSITE" id="PS51459"/>
    </source>
</evidence>
<feature type="binding site" evidence="1">
    <location>
        <position position="218"/>
    </location>
    <ligand>
        <name>ATP</name>
        <dbReference type="ChEBI" id="CHEBI:30616"/>
    </ligand>
</feature>
<dbReference type="PANTHER" id="PTHR13504">
    <property type="entry name" value="FIDO DOMAIN-CONTAINING PROTEIN DDB_G0283145"/>
    <property type="match status" value="1"/>
</dbReference>
<dbReference type="PIRSF" id="PIRSF038925">
    <property type="entry name" value="AMP-prot_trans"/>
    <property type="match status" value="1"/>
</dbReference>
<feature type="binding site" evidence="1">
    <location>
        <position position="260"/>
    </location>
    <ligand>
        <name>ATP</name>
        <dbReference type="ChEBI" id="CHEBI:30616"/>
    </ligand>
</feature>
<dbReference type="InterPro" id="IPR036597">
    <property type="entry name" value="Fido-like_dom_sf"/>
</dbReference>
<dbReference type="InterPro" id="IPR003812">
    <property type="entry name" value="Fido"/>
</dbReference>
<dbReference type="InterPro" id="IPR025758">
    <property type="entry name" value="Fic/DOC_N"/>
</dbReference>
<dbReference type="SUPFAM" id="SSF140931">
    <property type="entry name" value="Fic-like"/>
    <property type="match status" value="1"/>
</dbReference>
<keyword evidence="1" id="KW-0547">Nucleotide-binding</keyword>
<dbReference type="InterPro" id="IPR026287">
    <property type="entry name" value="SoFic-like"/>
</dbReference>
<proteinExistence type="predicted"/>
<dbReference type="EMBL" id="JASCXX010000016">
    <property type="protein sequence ID" value="MDI6450116.1"/>
    <property type="molecule type" value="Genomic_DNA"/>
</dbReference>
<evidence type="ECO:0000256" key="2">
    <source>
        <dbReference type="PIRSR" id="PIRSR640198-1"/>
    </source>
</evidence>
<dbReference type="InterPro" id="IPR040198">
    <property type="entry name" value="Fido_containing"/>
</dbReference>
<dbReference type="PANTHER" id="PTHR13504:SF38">
    <property type="entry name" value="FIDO DOMAIN-CONTAINING PROTEIN"/>
    <property type="match status" value="1"/>
</dbReference>
<evidence type="ECO:0000313" key="6">
    <source>
        <dbReference type="Proteomes" id="UP001431776"/>
    </source>
</evidence>
<evidence type="ECO:0000313" key="5">
    <source>
        <dbReference type="EMBL" id="MDI6450116.1"/>
    </source>
</evidence>
<name>A0AAW6U1X3_9BACT</name>
<dbReference type="Pfam" id="PF02661">
    <property type="entry name" value="Fic"/>
    <property type="match status" value="1"/>
</dbReference>
<evidence type="ECO:0000256" key="3">
    <source>
        <dbReference type="PIRSR" id="PIRSR640198-2"/>
    </source>
</evidence>
<reference evidence="5" key="1">
    <citation type="submission" date="2023-05" db="EMBL/GenBank/DDBJ databases">
        <title>Anaerotaeda fermentans gen. nov., sp. nov., a novel anaerobic planctomycete of the new family within the order Sedimentisphaerales isolated from Taman Peninsula, Russia.</title>
        <authorList>
            <person name="Khomyakova M.A."/>
            <person name="Merkel A.Y."/>
            <person name="Slobodkin A.I."/>
        </authorList>
    </citation>
    <scope>NUCLEOTIDE SEQUENCE</scope>
    <source>
        <strain evidence="5">M17dextr</strain>
    </source>
</reference>
<feature type="domain" description="Fido" evidence="4">
    <location>
        <begin position="130"/>
        <end position="282"/>
    </location>
</feature>
<gene>
    <name evidence="5" type="ORF">QJ522_13740</name>
</gene>
<comment type="caution">
    <text evidence="5">The sequence shown here is derived from an EMBL/GenBank/DDBJ whole genome shotgun (WGS) entry which is preliminary data.</text>
</comment>
<protein>
    <submittedName>
        <fullName evidence="5">Fic family protein</fullName>
    </submittedName>
</protein>
<dbReference type="RefSeq" id="WP_349245525.1">
    <property type="nucleotide sequence ID" value="NZ_JASCXX010000016.1"/>
</dbReference>
<organism evidence="5 6">
    <name type="scientific">Anaerobaca lacustris</name>
    <dbReference type="NCBI Taxonomy" id="3044600"/>
    <lineage>
        <taxon>Bacteria</taxon>
        <taxon>Pseudomonadati</taxon>
        <taxon>Planctomycetota</taxon>
        <taxon>Phycisphaerae</taxon>
        <taxon>Sedimentisphaerales</taxon>
        <taxon>Anaerobacaceae</taxon>
        <taxon>Anaerobaca</taxon>
    </lineage>
</organism>
<dbReference type="Proteomes" id="UP001431776">
    <property type="component" value="Unassembled WGS sequence"/>
</dbReference>
<feature type="active site" evidence="2">
    <location>
        <position position="218"/>
    </location>
</feature>
<keyword evidence="6" id="KW-1185">Reference proteome</keyword>
<sequence>MKPQDISTRSFGHLAETIEGELAFVPSNLPPRLQWSNQLVSALSDADRAIGQLHGIGLNLPNPDLLITPFLRREAEMSSRIEGTQAQVRDIYLFEMQEPDVQTEVPDVREVSNYVRALDHGLKRRAELPVCLRMIRELHGILLEGVRGEKDRPGEFRRSQNWIGSRGCILRDARYVPPPPREMESCLDALEKFINAPDRDIPVLVWLAMIHYQFEAIHPFRDGNGRIGRLLLILLLCAEGVLNRPLLYLSAYFERNREEYYERLLRVSTRGEWNEWLLFFLRGIVEQSLDAFERSRQLMALQQQFHERLKSKRSALQIRLIDFLIERPVITIVFVRKHFQVSYVTAKNNVNRLVKAGILKPFGDARRNRPFIAEEVFGILGRPFSASHQ</sequence>
<dbReference type="Pfam" id="PF13784">
    <property type="entry name" value="Fic_N"/>
    <property type="match status" value="1"/>
</dbReference>
<feature type="binding site" evidence="1">
    <location>
        <position position="82"/>
    </location>
    <ligand>
        <name>ATP</name>
        <dbReference type="ChEBI" id="CHEBI:30616"/>
    </ligand>
</feature>